<feature type="transmembrane region" description="Helical" evidence="1">
    <location>
        <begin position="12"/>
        <end position="29"/>
    </location>
</feature>
<dbReference type="EMBL" id="BPUB01000001">
    <property type="protein sequence ID" value="GJG57952.1"/>
    <property type="molecule type" value="Genomic_DNA"/>
</dbReference>
<dbReference type="AlphaFoldDB" id="A0A9R1CUZ8"/>
<reference evidence="2" key="1">
    <citation type="journal article" date="2022" name="Int. J. Syst. Evol. Microbiol.">
        <title>Prevotella lacticifex sp. nov., isolated from the rumen of cows.</title>
        <authorList>
            <person name="Shinkai T."/>
            <person name="Ikeyama N."/>
            <person name="Kumagai M."/>
            <person name="Ohmori H."/>
            <person name="Sakamoto M."/>
            <person name="Ohkuma M."/>
            <person name="Mitsumori M."/>
        </authorList>
    </citation>
    <scope>NUCLEOTIDE SEQUENCE</scope>
    <source>
        <strain evidence="2">R5076</strain>
    </source>
</reference>
<name>A0A9R1CUZ8_9BACT</name>
<keyword evidence="1" id="KW-0472">Membrane</keyword>
<dbReference type="GeneID" id="72468857"/>
<dbReference type="RefSeq" id="WP_223930143.1">
    <property type="nucleotide sequence ID" value="NZ_BPTU01000004.1"/>
</dbReference>
<keyword evidence="1" id="KW-1133">Transmembrane helix</keyword>
<comment type="caution">
    <text evidence="2">The sequence shown here is derived from an EMBL/GenBank/DDBJ whole genome shotgun (WGS) entry which is preliminary data.</text>
</comment>
<keyword evidence="3" id="KW-1185">Reference proteome</keyword>
<proteinExistence type="predicted"/>
<evidence type="ECO:0000313" key="3">
    <source>
        <dbReference type="Proteomes" id="UP000825483"/>
    </source>
</evidence>
<organism evidence="2 3">
    <name type="scientific">Prevotella lacticifex</name>
    <dbReference type="NCBI Taxonomy" id="2854755"/>
    <lineage>
        <taxon>Bacteria</taxon>
        <taxon>Pseudomonadati</taxon>
        <taxon>Bacteroidota</taxon>
        <taxon>Bacteroidia</taxon>
        <taxon>Bacteroidales</taxon>
        <taxon>Prevotellaceae</taxon>
        <taxon>Prevotella</taxon>
    </lineage>
</organism>
<accession>A0A9R1CUZ8</accession>
<gene>
    <name evidence="2" type="ORF">PRLR5076_08030</name>
</gene>
<dbReference type="Proteomes" id="UP000825483">
    <property type="component" value="Unassembled WGS sequence"/>
</dbReference>
<protein>
    <submittedName>
        <fullName evidence="2">Uncharacterized protein</fullName>
    </submittedName>
</protein>
<evidence type="ECO:0000256" key="1">
    <source>
        <dbReference type="SAM" id="Phobius"/>
    </source>
</evidence>
<evidence type="ECO:0000313" key="2">
    <source>
        <dbReference type="EMBL" id="GJG57952.1"/>
    </source>
</evidence>
<sequence length="307" mass="34545">MTDSKRTGTKVLILVLGVVLCVGGILVFYKTKVSPPTNLKYGNQHFNFLENEISSLKKSNEQNDTALYNIMDELSWYYRDDFISLQEYGILTDSLAKAYVPPFISASKAEFKKEVWDNAKLNNILSHIYLLRGWTTNNGDPVICGNLAQGLNDIETTIGQYRKAWSVAHSTSFHGMAAAKSVIANAHYYSNLPNLQSCTSLMEALSNVTPALERQHFRIITSKVQSLNRGWIYTSQEHYEARINSANNAVREYSNGAKSTYGSYASSTSSLSASIKTYKNQADAYYLEKAKEEFERQQSEQLTTSPW</sequence>
<keyword evidence="1" id="KW-0812">Transmembrane</keyword>